<evidence type="ECO:0000313" key="3">
    <source>
        <dbReference type="EMBL" id="CAB4170016.1"/>
    </source>
</evidence>
<evidence type="ECO:0000313" key="6">
    <source>
        <dbReference type="EMBL" id="CAB4210884.1"/>
    </source>
</evidence>
<dbReference type="EMBL" id="LR797373">
    <property type="protein sequence ID" value="CAB4210884.1"/>
    <property type="molecule type" value="Genomic_DNA"/>
</dbReference>
<dbReference type="EMBL" id="LR796855">
    <property type="protein sequence ID" value="CAB4170016.1"/>
    <property type="molecule type" value="Genomic_DNA"/>
</dbReference>
<organism evidence="3">
    <name type="scientific">uncultured Caudovirales phage</name>
    <dbReference type="NCBI Taxonomy" id="2100421"/>
    <lineage>
        <taxon>Viruses</taxon>
        <taxon>Duplodnaviria</taxon>
        <taxon>Heunggongvirae</taxon>
        <taxon>Uroviricota</taxon>
        <taxon>Caudoviricetes</taxon>
        <taxon>Peduoviridae</taxon>
        <taxon>Maltschvirus</taxon>
        <taxon>Maltschvirus maltsch</taxon>
    </lineage>
</organism>
<evidence type="ECO:0000313" key="2">
    <source>
        <dbReference type="EMBL" id="CAB4150049.1"/>
    </source>
</evidence>
<reference evidence="3" key="1">
    <citation type="submission" date="2020-05" db="EMBL/GenBank/DDBJ databases">
        <authorList>
            <person name="Chiriac C."/>
            <person name="Salcher M."/>
            <person name="Ghai R."/>
            <person name="Kavagutti S V."/>
        </authorList>
    </citation>
    <scope>NUCLEOTIDE SEQUENCE</scope>
</reference>
<name>A0A6J5PJ61_9CAUD</name>
<protein>
    <submittedName>
        <fullName evidence="3">Uncharacterized protein</fullName>
    </submittedName>
</protein>
<dbReference type="EMBL" id="LR797044">
    <property type="protein sequence ID" value="CAB4182462.1"/>
    <property type="molecule type" value="Genomic_DNA"/>
</dbReference>
<accession>A0A6J5PJ61</accession>
<evidence type="ECO:0000313" key="4">
    <source>
        <dbReference type="EMBL" id="CAB4182462.1"/>
    </source>
</evidence>
<dbReference type="EMBL" id="LR796533">
    <property type="protein sequence ID" value="CAB4150049.1"/>
    <property type="molecule type" value="Genomic_DNA"/>
</dbReference>
<gene>
    <name evidence="4" type="ORF">UFOVP1078_6</name>
    <name evidence="5" type="ORF">UFOVP1317_59</name>
    <name evidence="6" type="ORF">UFOVP1429_54</name>
    <name evidence="1" type="ORF">UFOVP289_17</name>
    <name evidence="2" type="ORF">UFOVP547_30</name>
    <name evidence="3" type="ORF">UFOVP900_39</name>
</gene>
<evidence type="ECO:0000313" key="1">
    <source>
        <dbReference type="EMBL" id="CAB4135404.1"/>
    </source>
</evidence>
<proteinExistence type="predicted"/>
<dbReference type="EMBL" id="LR797261">
    <property type="protein sequence ID" value="CAB4198237.1"/>
    <property type="molecule type" value="Genomic_DNA"/>
</dbReference>
<sequence>MANVVSTQILEDGERNAVVKITGVIDTSNVSATTIVDPANYSPIPTQFRIDQIDYSMSGSLQIRLFWDATTDVDILPIAGRGTMNFKNFGGLSNNAGAGKTGKIQLATNGYTSGTEVFSVVLRLVKQDPQ</sequence>
<dbReference type="EMBL" id="LR796302">
    <property type="protein sequence ID" value="CAB4135404.1"/>
    <property type="molecule type" value="Genomic_DNA"/>
</dbReference>
<evidence type="ECO:0000313" key="5">
    <source>
        <dbReference type="EMBL" id="CAB4198237.1"/>
    </source>
</evidence>